<comment type="caution">
    <text evidence="6">The sequence shown here is derived from an EMBL/GenBank/DDBJ whole genome shotgun (WGS) entry which is preliminary data.</text>
</comment>
<dbReference type="Proteomes" id="UP000266677">
    <property type="component" value="Unassembled WGS sequence"/>
</dbReference>
<name>A0A3A4KQ14_9NOCA</name>
<evidence type="ECO:0000259" key="5">
    <source>
        <dbReference type="PROSITE" id="PS50977"/>
    </source>
</evidence>
<dbReference type="InterPro" id="IPR036271">
    <property type="entry name" value="Tet_transcr_reg_TetR-rel_C_sf"/>
</dbReference>
<feature type="domain" description="HTH tetR-type" evidence="5">
    <location>
        <begin position="12"/>
        <end position="72"/>
    </location>
</feature>
<evidence type="ECO:0000256" key="3">
    <source>
        <dbReference type="ARBA" id="ARBA00023163"/>
    </source>
</evidence>
<evidence type="ECO:0000313" key="6">
    <source>
        <dbReference type="EMBL" id="RJO78006.1"/>
    </source>
</evidence>
<gene>
    <name evidence="6" type="ORF">D5S18_07010</name>
</gene>
<dbReference type="InterPro" id="IPR001647">
    <property type="entry name" value="HTH_TetR"/>
</dbReference>
<accession>A0A3A4KQ14</accession>
<evidence type="ECO:0000256" key="4">
    <source>
        <dbReference type="PROSITE-ProRule" id="PRU00335"/>
    </source>
</evidence>
<keyword evidence="2 4" id="KW-0238">DNA-binding</keyword>
<keyword evidence="3" id="KW-0804">Transcription</keyword>
<dbReference type="Pfam" id="PF00440">
    <property type="entry name" value="TetR_N"/>
    <property type="match status" value="1"/>
</dbReference>
<dbReference type="Gene3D" id="1.10.357.10">
    <property type="entry name" value="Tetracycline Repressor, domain 2"/>
    <property type="match status" value="1"/>
</dbReference>
<dbReference type="PANTHER" id="PTHR47506:SF3">
    <property type="entry name" value="HTH-TYPE TRANSCRIPTIONAL REGULATOR LMRA"/>
    <property type="match status" value="1"/>
</dbReference>
<organism evidence="6 7">
    <name type="scientific">Nocardia panacis</name>
    <dbReference type="NCBI Taxonomy" id="2340916"/>
    <lineage>
        <taxon>Bacteria</taxon>
        <taxon>Bacillati</taxon>
        <taxon>Actinomycetota</taxon>
        <taxon>Actinomycetes</taxon>
        <taxon>Mycobacteriales</taxon>
        <taxon>Nocardiaceae</taxon>
        <taxon>Nocardia</taxon>
    </lineage>
</organism>
<evidence type="ECO:0000313" key="7">
    <source>
        <dbReference type="Proteomes" id="UP000266677"/>
    </source>
</evidence>
<sequence length="205" mass="22076">MPVRAGSALDPDATRARVLDVAARLFYERSLAAVGMREVATESNASQLTIYRYFGSKEGLAAAVVRERSDRTHAWLAEGLAEVPAGRARVLALFDMLNRWFTEGDYRGCPVLNYAADSRGGTTDLAATRRHLERYRQLLEQLLTETGVPTPQTLARQLLLLIEGATVVSQVDGPGPAGVDARAAAETLLDAAPTRASGTPAPQEK</sequence>
<dbReference type="InterPro" id="IPR009057">
    <property type="entry name" value="Homeodomain-like_sf"/>
</dbReference>
<evidence type="ECO:0000256" key="2">
    <source>
        <dbReference type="ARBA" id="ARBA00023125"/>
    </source>
</evidence>
<dbReference type="PRINTS" id="PR00455">
    <property type="entry name" value="HTHTETR"/>
</dbReference>
<dbReference type="EMBL" id="QZFU01000014">
    <property type="protein sequence ID" value="RJO78006.1"/>
    <property type="molecule type" value="Genomic_DNA"/>
</dbReference>
<dbReference type="PANTHER" id="PTHR47506">
    <property type="entry name" value="TRANSCRIPTIONAL REGULATORY PROTEIN"/>
    <property type="match status" value="1"/>
</dbReference>
<reference evidence="6 7" key="1">
    <citation type="submission" date="2018-09" db="EMBL/GenBank/DDBJ databases">
        <title>YIM PH21274 draft genome.</title>
        <authorList>
            <person name="Miao C."/>
        </authorList>
    </citation>
    <scope>NUCLEOTIDE SEQUENCE [LARGE SCALE GENOMIC DNA]</scope>
    <source>
        <strain evidence="6 7">YIM PH 21724</strain>
    </source>
</reference>
<dbReference type="SUPFAM" id="SSF48498">
    <property type="entry name" value="Tetracyclin repressor-like, C-terminal domain"/>
    <property type="match status" value="1"/>
</dbReference>
<evidence type="ECO:0000256" key="1">
    <source>
        <dbReference type="ARBA" id="ARBA00023015"/>
    </source>
</evidence>
<feature type="DNA-binding region" description="H-T-H motif" evidence="4">
    <location>
        <begin position="35"/>
        <end position="54"/>
    </location>
</feature>
<dbReference type="PROSITE" id="PS50977">
    <property type="entry name" value="HTH_TETR_2"/>
    <property type="match status" value="1"/>
</dbReference>
<dbReference type="AlphaFoldDB" id="A0A3A4KQ14"/>
<dbReference type="SUPFAM" id="SSF46689">
    <property type="entry name" value="Homeodomain-like"/>
    <property type="match status" value="1"/>
</dbReference>
<dbReference type="GO" id="GO:0003677">
    <property type="term" value="F:DNA binding"/>
    <property type="evidence" value="ECO:0007669"/>
    <property type="project" value="UniProtKB-UniRule"/>
</dbReference>
<proteinExistence type="predicted"/>
<protein>
    <submittedName>
        <fullName evidence="6">TetR/AcrR family transcriptional regulator</fullName>
    </submittedName>
</protein>
<keyword evidence="1" id="KW-0805">Transcription regulation</keyword>
<keyword evidence="7" id="KW-1185">Reference proteome</keyword>